<gene>
    <name evidence="4" type="ORF">EWH70_25745</name>
</gene>
<evidence type="ECO:0000259" key="3">
    <source>
        <dbReference type="SMART" id="SM01043"/>
    </source>
</evidence>
<dbReference type="GO" id="GO:0003677">
    <property type="term" value="F:DNA binding"/>
    <property type="evidence" value="ECO:0007669"/>
    <property type="project" value="InterPro"/>
</dbReference>
<dbReference type="Pfam" id="PF13424">
    <property type="entry name" value="TPR_12"/>
    <property type="match status" value="1"/>
</dbReference>
<dbReference type="InterPro" id="IPR027417">
    <property type="entry name" value="P-loop_NTPase"/>
</dbReference>
<protein>
    <submittedName>
        <fullName evidence="4">Tetratricopeptide repeat protein</fullName>
    </submittedName>
</protein>
<dbReference type="InterPro" id="IPR005158">
    <property type="entry name" value="BTAD"/>
</dbReference>
<dbReference type="SUPFAM" id="SSF46894">
    <property type="entry name" value="C-terminal effector domain of the bipartite response regulators"/>
    <property type="match status" value="1"/>
</dbReference>
<dbReference type="SMART" id="SM01043">
    <property type="entry name" value="BTAD"/>
    <property type="match status" value="1"/>
</dbReference>
<dbReference type="PANTHER" id="PTHR35807:SF1">
    <property type="entry name" value="TRANSCRIPTIONAL REGULATOR REDD"/>
    <property type="match status" value="1"/>
</dbReference>
<dbReference type="CDD" id="cd15831">
    <property type="entry name" value="BTAD"/>
    <property type="match status" value="1"/>
</dbReference>
<proteinExistence type="predicted"/>
<dbReference type="PRINTS" id="PR00364">
    <property type="entry name" value="DISEASERSIST"/>
</dbReference>
<dbReference type="RefSeq" id="WP_130478085.1">
    <property type="nucleotide sequence ID" value="NZ_SFCC01000013.1"/>
</dbReference>
<dbReference type="OrthoDB" id="5521887at2"/>
<dbReference type="SMART" id="SM00028">
    <property type="entry name" value="TPR"/>
    <property type="match status" value="5"/>
</dbReference>
<dbReference type="AlphaFoldDB" id="A0A4Q7J1K3"/>
<dbReference type="SUPFAM" id="SSF48452">
    <property type="entry name" value="TPR-like"/>
    <property type="match status" value="2"/>
</dbReference>
<evidence type="ECO:0000313" key="5">
    <source>
        <dbReference type="Proteomes" id="UP000292003"/>
    </source>
</evidence>
<dbReference type="InterPro" id="IPR011990">
    <property type="entry name" value="TPR-like_helical_dom_sf"/>
</dbReference>
<keyword evidence="2" id="KW-0804">Transcription</keyword>
<feature type="domain" description="Bacterial transcriptional activator" evidence="3">
    <location>
        <begin position="95"/>
        <end position="231"/>
    </location>
</feature>
<organism evidence="4 5">
    <name type="scientific">Amycolatopsis suaedae</name>
    <dbReference type="NCBI Taxonomy" id="2510978"/>
    <lineage>
        <taxon>Bacteria</taxon>
        <taxon>Bacillati</taxon>
        <taxon>Actinomycetota</taxon>
        <taxon>Actinomycetes</taxon>
        <taxon>Pseudonocardiales</taxon>
        <taxon>Pseudonocardiaceae</taxon>
        <taxon>Amycolatopsis</taxon>
    </lineage>
</organism>
<evidence type="ECO:0000256" key="2">
    <source>
        <dbReference type="ARBA" id="ARBA00023163"/>
    </source>
</evidence>
<dbReference type="EMBL" id="SFCC01000013">
    <property type="protein sequence ID" value="RZQ61271.1"/>
    <property type="molecule type" value="Genomic_DNA"/>
</dbReference>
<dbReference type="InterPro" id="IPR036388">
    <property type="entry name" value="WH-like_DNA-bd_sf"/>
</dbReference>
<dbReference type="SUPFAM" id="SSF52540">
    <property type="entry name" value="P-loop containing nucleoside triphosphate hydrolases"/>
    <property type="match status" value="1"/>
</dbReference>
<dbReference type="Gene3D" id="3.40.50.300">
    <property type="entry name" value="P-loop containing nucleotide triphosphate hydrolases"/>
    <property type="match status" value="1"/>
</dbReference>
<accession>A0A4Q7J1K3</accession>
<dbReference type="GO" id="GO:0006355">
    <property type="term" value="P:regulation of DNA-templated transcription"/>
    <property type="evidence" value="ECO:0007669"/>
    <property type="project" value="InterPro"/>
</dbReference>
<reference evidence="4 5" key="1">
    <citation type="submission" date="2019-02" db="EMBL/GenBank/DDBJ databases">
        <title>Draft genome sequence of Amycolatopsis sp. 8-3EHSu isolated from roots of Suaeda maritima.</title>
        <authorList>
            <person name="Duangmal K."/>
            <person name="Chantavorakit T."/>
        </authorList>
    </citation>
    <scope>NUCLEOTIDE SEQUENCE [LARGE SCALE GENOMIC DNA]</scope>
    <source>
        <strain evidence="4 5">8-3EHSu</strain>
    </source>
</reference>
<dbReference type="InterPro" id="IPR019734">
    <property type="entry name" value="TPR_rpt"/>
</dbReference>
<dbReference type="GO" id="GO:0043531">
    <property type="term" value="F:ADP binding"/>
    <property type="evidence" value="ECO:0007669"/>
    <property type="project" value="InterPro"/>
</dbReference>
<keyword evidence="1" id="KW-0805">Transcription regulation</keyword>
<dbReference type="InterPro" id="IPR016032">
    <property type="entry name" value="Sig_transdc_resp-reg_C-effctor"/>
</dbReference>
<dbReference type="Gene3D" id="1.10.10.10">
    <property type="entry name" value="Winged helix-like DNA-binding domain superfamily/Winged helix DNA-binding domain"/>
    <property type="match status" value="1"/>
</dbReference>
<name>A0A4Q7J1K3_9PSEU</name>
<comment type="caution">
    <text evidence="4">The sequence shown here is derived from an EMBL/GenBank/DDBJ whole genome shotgun (WGS) entry which is preliminary data.</text>
</comment>
<evidence type="ECO:0000256" key="1">
    <source>
        <dbReference type="ARBA" id="ARBA00023015"/>
    </source>
</evidence>
<keyword evidence="5" id="KW-1185">Reference proteome</keyword>
<dbReference type="InterPro" id="IPR051677">
    <property type="entry name" value="AfsR-DnrI-RedD_regulator"/>
</dbReference>
<dbReference type="Proteomes" id="UP000292003">
    <property type="component" value="Unassembled WGS sequence"/>
</dbReference>
<sequence length="901" mass="97831">MTVRIEVLGPVRVLVDGTVVPLRGLARTLLAGLSSRAGDMVPVPVLVRWLWSGGPPPRKPRQAVHALVHRLREVVGDLLRTTPGGYVLAADADSLDLAGFRRLVTESERHEAAGRTADAGTCLDDALALWQSSAFVDVDSDTFRHDEAEPLNAERIAAARRWANLRLQLGLLDGVAPELTRLVREHPSGRRLHELLITVLLRSGRRAEALAEYDRLGVPSPGLRALLDEQGTAAEVPRQLPSAIPHFVGRSAELRRLAELAAGPATVVVEGTAGVGKTALAVTFAHRSAEKYPGGQIFLNLRGYEPDAALDATSALLVLLHSIGVPGDTVPAAVDERVALWRARTAYRRLLVILDNVRDRELLAPLLPGPGCTTLVTTRDRQAGPGLAMVTVEPMPPGDGVRLLSRILGEERVTHDPEAGRRFVARCAGLPLAIRILSENAGLHPGLSLRDFLGALDGPDDLTAFAVDDDPAADLRSVFAHSYRALDQDTARLFRLLGLHPGVDFTARAAAALAGIEDATAQRRLSQLTAAHLVEEPEPGRFRFHDLLRAYAKDLCGQQDTAAERDAATGRLLDWFLAATAEAGALLLPHRRVHLATITTTARPPALADLTQAREWCRAEYPNLLAAIRLAAATARHRYAWQLPWALQSYLLNQTLLHDGLAVHDLALTAARHLGDQRAQAWILTCRGFLYTYLLDDRRALDSHRGALDLRRAVGDRMLEGESLLNLALVHQRTGEQDQALRDCLGALAIARELGLRYAELACLSTLAGIEIALGRYAGALGHLHESIAIQDKLQDRHHDGLRLTNLGLATAGLGKLDESAGWLRRAVEAFRDNDESFEESSRLVLLGEVHRRRGAGEAAQACFDRARRLVGELVDQQVITPAKAARWFDEAMALFGPGTA</sequence>
<dbReference type="Gene3D" id="1.25.40.10">
    <property type="entry name" value="Tetratricopeptide repeat domain"/>
    <property type="match status" value="2"/>
</dbReference>
<dbReference type="PANTHER" id="PTHR35807">
    <property type="entry name" value="TRANSCRIPTIONAL REGULATOR REDD-RELATED"/>
    <property type="match status" value="1"/>
</dbReference>
<evidence type="ECO:0000313" key="4">
    <source>
        <dbReference type="EMBL" id="RZQ61271.1"/>
    </source>
</evidence>
<dbReference type="Pfam" id="PF03704">
    <property type="entry name" value="BTAD"/>
    <property type="match status" value="1"/>
</dbReference>